<keyword evidence="1" id="KW-1133">Transmembrane helix</keyword>
<dbReference type="Proteomes" id="UP000028568">
    <property type="component" value="Segment"/>
</dbReference>
<keyword evidence="1" id="KW-0812">Transmembrane</keyword>
<feature type="transmembrane region" description="Helical" evidence="1">
    <location>
        <begin position="6"/>
        <end position="21"/>
    </location>
</feature>
<name>A0A075BF56_9CAUD</name>
<evidence type="ECO:0000313" key="3">
    <source>
        <dbReference type="Proteomes" id="UP000028568"/>
    </source>
</evidence>
<sequence>MELVINIVAVLVGMYAIYFYVTKFSTGLSGILIVLGMAIGLYFYLDYLNVRENVIRLVSVMFGAFLFSIEMIYNKIMFEIKKSNVQKTVRVYDKEQ</sequence>
<evidence type="ECO:0000313" key="2">
    <source>
        <dbReference type="EMBL" id="AFX93455.1"/>
    </source>
</evidence>
<feature type="transmembrane region" description="Helical" evidence="1">
    <location>
        <begin position="54"/>
        <end position="73"/>
    </location>
</feature>
<reference evidence="2 3" key="1">
    <citation type="journal article" date="2014" name="PLoS ONE">
        <title>Improving the Safety of Staphylococcus aureus Polyvalent Phages by Their Production on a Staphylococcus xylosus Strain.</title>
        <authorList>
            <person name="El Haddad L."/>
            <person name="Ben Abdallah N."/>
            <person name="Plante P.L."/>
            <person name="Dumaresq J."/>
            <person name="Katsarava R."/>
            <person name="Labrie S."/>
            <person name="Corbeil J."/>
            <person name="St-Gelais D."/>
            <person name="Moineau S."/>
        </authorList>
    </citation>
    <scope>NUCLEOTIDE SEQUENCE [LARGE SCALE GENOMIC DNA]</scope>
</reference>
<organism evidence="2 3">
    <name type="scientific">Staphylococcus phage Team1</name>
    <dbReference type="NCBI Taxonomy" id="1262512"/>
    <lineage>
        <taxon>Viruses</taxon>
        <taxon>Duplodnaviria</taxon>
        <taxon>Heunggongvirae</taxon>
        <taxon>Uroviricota</taxon>
        <taxon>Caudoviricetes</taxon>
        <taxon>Herelleviridae</taxon>
        <taxon>Twortvirinae</taxon>
        <taxon>Kayvirus</taxon>
        <taxon>Kayvirus G1</taxon>
    </lineage>
</organism>
<dbReference type="RefSeq" id="YP_009098338.1">
    <property type="nucleotide sequence ID" value="NC_025417.1"/>
</dbReference>
<accession>A0A075BF56</accession>
<proteinExistence type="predicted"/>
<keyword evidence="1" id="KW-0472">Membrane</keyword>
<dbReference type="KEGG" id="vg:22276601"/>
<dbReference type="EMBL" id="KC012913">
    <property type="protein sequence ID" value="AFX93455.1"/>
    <property type="molecule type" value="Genomic_DNA"/>
</dbReference>
<dbReference type="GeneID" id="22276601"/>
<evidence type="ECO:0000256" key="1">
    <source>
        <dbReference type="SAM" id="Phobius"/>
    </source>
</evidence>
<protein>
    <submittedName>
        <fullName evidence="2">Membrane protein</fullName>
    </submittedName>
</protein>
<feature type="transmembrane region" description="Helical" evidence="1">
    <location>
        <begin position="28"/>
        <end position="48"/>
    </location>
</feature>